<evidence type="ECO:0000313" key="6">
    <source>
        <dbReference type="Proteomes" id="UP000257144"/>
    </source>
</evidence>
<evidence type="ECO:0000259" key="3">
    <source>
        <dbReference type="Pfam" id="PF13556"/>
    </source>
</evidence>
<dbReference type="Pfam" id="PF13556">
    <property type="entry name" value="HTH_30"/>
    <property type="match status" value="1"/>
</dbReference>
<organism evidence="5 6">
    <name type="scientific">Neobacillus piezotolerans</name>
    <dbReference type="NCBI Taxonomy" id="2259171"/>
    <lineage>
        <taxon>Bacteria</taxon>
        <taxon>Bacillati</taxon>
        <taxon>Bacillota</taxon>
        <taxon>Bacilli</taxon>
        <taxon>Bacillales</taxon>
        <taxon>Bacillaceae</taxon>
        <taxon>Neobacillus</taxon>
    </lineage>
</organism>
<dbReference type="Pfam" id="PF07905">
    <property type="entry name" value="PucR"/>
    <property type="match status" value="1"/>
</dbReference>
<feature type="domain" description="CdaR GGDEF-like" evidence="4">
    <location>
        <begin position="290"/>
        <end position="430"/>
    </location>
</feature>
<dbReference type="PANTHER" id="PTHR33744:SF1">
    <property type="entry name" value="DNA-BINDING TRANSCRIPTIONAL ACTIVATOR ADER"/>
    <property type="match status" value="1"/>
</dbReference>
<dbReference type="AlphaFoldDB" id="A0A3D8GV37"/>
<dbReference type="InterPro" id="IPR025736">
    <property type="entry name" value="PucR_C-HTH_dom"/>
</dbReference>
<dbReference type="InterPro" id="IPR041522">
    <property type="entry name" value="CdaR_GGDEF"/>
</dbReference>
<dbReference type="EMBL" id="QNQT01000001">
    <property type="protein sequence ID" value="RDU38222.1"/>
    <property type="molecule type" value="Genomic_DNA"/>
</dbReference>
<comment type="caution">
    <text evidence="5">The sequence shown here is derived from an EMBL/GenBank/DDBJ whole genome shotgun (WGS) entry which is preliminary data.</text>
</comment>
<name>A0A3D8GV37_9BACI</name>
<dbReference type="PANTHER" id="PTHR33744">
    <property type="entry name" value="CARBOHYDRATE DIACID REGULATOR"/>
    <property type="match status" value="1"/>
</dbReference>
<comment type="similarity">
    <text evidence="1">Belongs to the CdaR family.</text>
</comment>
<feature type="domain" description="PucR C-terminal helix-turn-helix" evidence="3">
    <location>
        <begin position="483"/>
        <end position="541"/>
    </location>
</feature>
<sequence>MEFKVKDLLKVASLKDAVILSGKENLDKVLTGATIMETPDIADWLKGGELILTSLYPIRYFNDSQKEQFIFRLAEKRVNALLIKNVSGIPEIIIRAGEKSGLPIIQLPKEVAYIDVMYPVMGEIMNNQVKKLRYYKNIHDQFTALSLADKGPEKIIETLEGLIGNSVTLFDRNFHCITSTEPSLTRFKIVEKVPYYNKTEEIKFPHYRQIVEYPELDGQKGYQIVVPIETVNNIRTYLLISEMNKPLGELDFIAVENAATALSLELVKQFAVAEVDKRFKNDLLEELIEGKSRSTDFFQNANLIGWDIEGSFAAVLFKISKNNELLSKEQIKRGISNRNETLLYEAIQKHMPDCIVGSKSGLVVVLWKIAEDDKNDNLWMDQIKETASRIQQFLKKQNNNIVVQVGLGSLANGIMDVGESYKKAQEALELGEVLNGKEAITAYSELGIYKLLCEFEDPSLLNTFIPPSLNKLLSYPQANKNDLLETLKIFLECNQNATKVSQVLFIHHKTAVYRLERIKEITGMNFDDSEEMLSVQVGLKIINLLERKRMYID</sequence>
<dbReference type="Gene3D" id="1.10.10.2840">
    <property type="entry name" value="PucR C-terminal helix-turn-helix domain"/>
    <property type="match status" value="1"/>
</dbReference>
<reference evidence="5 6" key="1">
    <citation type="submission" date="2018-07" db="EMBL/GenBank/DDBJ databases">
        <title>Bacillus sp. YLB-04 draft genome sequence.</title>
        <authorList>
            <person name="Yu L."/>
            <person name="Tang X."/>
        </authorList>
    </citation>
    <scope>NUCLEOTIDE SEQUENCE [LARGE SCALE GENOMIC DNA]</scope>
    <source>
        <strain evidence="5 6">YLB-04</strain>
    </source>
</reference>
<dbReference type="RefSeq" id="WP_115450146.1">
    <property type="nucleotide sequence ID" value="NZ_QNQT01000001.1"/>
</dbReference>
<proteinExistence type="inferred from homology"/>
<dbReference type="InterPro" id="IPR051448">
    <property type="entry name" value="CdaR-like_regulators"/>
</dbReference>
<feature type="domain" description="Purine catabolism PurC-like" evidence="2">
    <location>
        <begin position="7"/>
        <end position="124"/>
    </location>
</feature>
<keyword evidence="6" id="KW-1185">Reference proteome</keyword>
<evidence type="ECO:0000313" key="5">
    <source>
        <dbReference type="EMBL" id="RDU38222.1"/>
    </source>
</evidence>
<evidence type="ECO:0000259" key="2">
    <source>
        <dbReference type="Pfam" id="PF07905"/>
    </source>
</evidence>
<evidence type="ECO:0000259" key="4">
    <source>
        <dbReference type="Pfam" id="PF17853"/>
    </source>
</evidence>
<protein>
    <submittedName>
        <fullName evidence="5">PucR family transcriptional regulator</fullName>
    </submittedName>
</protein>
<dbReference type="OrthoDB" id="142218at2"/>
<dbReference type="Pfam" id="PF17853">
    <property type="entry name" value="GGDEF_2"/>
    <property type="match status" value="1"/>
</dbReference>
<gene>
    <name evidence="5" type="ORF">DRW41_01235</name>
</gene>
<dbReference type="InterPro" id="IPR012914">
    <property type="entry name" value="PucR_dom"/>
</dbReference>
<accession>A0A3D8GV37</accession>
<dbReference type="InterPro" id="IPR042070">
    <property type="entry name" value="PucR_C-HTH_sf"/>
</dbReference>
<evidence type="ECO:0000256" key="1">
    <source>
        <dbReference type="ARBA" id="ARBA00006754"/>
    </source>
</evidence>
<dbReference type="Proteomes" id="UP000257144">
    <property type="component" value="Unassembled WGS sequence"/>
</dbReference>